<evidence type="ECO:0008006" key="3">
    <source>
        <dbReference type="Google" id="ProtNLM"/>
    </source>
</evidence>
<proteinExistence type="predicted"/>
<dbReference type="eggNOG" id="COG1524">
    <property type="taxonomic scope" value="Bacteria"/>
</dbReference>
<dbReference type="SUPFAM" id="SSF53649">
    <property type="entry name" value="Alkaline phosphatase-like"/>
    <property type="match status" value="1"/>
</dbReference>
<reference evidence="1 2" key="1">
    <citation type="submission" date="2010-12" db="EMBL/GenBank/DDBJ databases">
        <title>Whole genome sequence of Anaerolinea thermophila UNI-1.</title>
        <authorList>
            <person name="Narita-Yamada S."/>
            <person name="Kishi E."/>
            <person name="Watanabe Y."/>
            <person name="Takasaki K."/>
            <person name="Ankai A."/>
            <person name="Oguchi A."/>
            <person name="Fukui S."/>
            <person name="Takahashi M."/>
            <person name="Yashiro I."/>
            <person name="Hosoyama A."/>
            <person name="Sekiguchi Y."/>
            <person name="Hanada S."/>
            <person name="Fujita N."/>
        </authorList>
    </citation>
    <scope>NUCLEOTIDE SEQUENCE [LARGE SCALE GENOMIC DNA]</scope>
    <source>
        <strain evidence="2">DSM 14523 / JCM 11388 / NBRC 100420 / UNI-1</strain>
    </source>
</reference>
<dbReference type="InterPro" id="IPR002591">
    <property type="entry name" value="Phosphodiest/P_Trfase"/>
</dbReference>
<gene>
    <name evidence="1" type="ordered locus">ANT_03720</name>
</gene>
<accession>E8N071</accession>
<dbReference type="AlphaFoldDB" id="E8N071"/>
<evidence type="ECO:0000313" key="2">
    <source>
        <dbReference type="Proteomes" id="UP000008922"/>
    </source>
</evidence>
<dbReference type="HOGENOM" id="CLU_039939_1_0_0"/>
<dbReference type="Proteomes" id="UP000008922">
    <property type="component" value="Chromosome"/>
</dbReference>
<evidence type="ECO:0000313" key="1">
    <source>
        <dbReference type="EMBL" id="BAJ62406.1"/>
    </source>
</evidence>
<dbReference type="Pfam" id="PF01663">
    <property type="entry name" value="Phosphodiest"/>
    <property type="match status" value="1"/>
</dbReference>
<sequence length="432" mass="48679">MKNAVAEGLSEIERLQRQVFPSGSEWFFPHYAGYSLVNLPASIFQWLGADAPAALRPPLAHPAFQQWNTRFDTVILILVDGIGLDWMQNTLERASRDEDLRFWAHLPAESVLAPLTSVVPSTTATALVSLWTGALPAEHGVIGYELFLKEYGILTNMITFQPAVFGEGNATLRLAGFNPETFLPVPSIGRALNEQGVGVQVLLHRSIARSSLSQMLYAGAEIFPVGSPGDLFVTLEQVVTQRTPYPRYIHAYWGAVDEAMHRFSPGNPRVWREWLMFTQQFALFFREMQKHSRGRTLLLFTADHGHIPTPRRAEFEVRRHPRLMDCLTMVPSGEARLPFAFVRAGKERAFQDAVAELWNGRFEVLPATEFVQTGWLGKTTPAPCLWERIGDFVILPREDYYWYFGLKENTLLGRHGGLSRAEMLTPLLGVVL</sequence>
<dbReference type="InParanoid" id="E8N071"/>
<name>E8N071_ANATU</name>
<organism evidence="1 2">
    <name type="scientific">Anaerolinea thermophila (strain DSM 14523 / JCM 11388 / NBRC 100420 / UNI-1)</name>
    <dbReference type="NCBI Taxonomy" id="926569"/>
    <lineage>
        <taxon>Bacteria</taxon>
        <taxon>Bacillati</taxon>
        <taxon>Chloroflexota</taxon>
        <taxon>Anaerolineae</taxon>
        <taxon>Anaerolineales</taxon>
        <taxon>Anaerolineaceae</taxon>
        <taxon>Anaerolinea</taxon>
    </lineage>
</organism>
<dbReference type="EMBL" id="AP012029">
    <property type="protein sequence ID" value="BAJ62406.1"/>
    <property type="molecule type" value="Genomic_DNA"/>
</dbReference>
<dbReference type="OrthoDB" id="9779267at2"/>
<protein>
    <recommendedName>
        <fullName evidence="3">Type I phosphodiesterase/nucleotide pyrophosphatase family protein</fullName>
    </recommendedName>
</protein>
<dbReference type="STRING" id="926569.ANT_03720"/>
<dbReference type="RefSeq" id="WP_013558803.1">
    <property type="nucleotide sequence ID" value="NC_014960.1"/>
</dbReference>
<dbReference type="Gene3D" id="3.40.720.10">
    <property type="entry name" value="Alkaline Phosphatase, subunit A"/>
    <property type="match status" value="1"/>
</dbReference>
<dbReference type="InterPro" id="IPR017850">
    <property type="entry name" value="Alkaline_phosphatase_core_sf"/>
</dbReference>
<dbReference type="KEGG" id="atm:ANT_03720"/>
<keyword evidence="2" id="KW-1185">Reference proteome</keyword>